<reference evidence="1" key="2">
    <citation type="submission" date="2025-08" db="UniProtKB">
        <authorList>
            <consortium name="Ensembl"/>
        </authorList>
    </citation>
    <scope>IDENTIFICATION</scope>
</reference>
<accession>A0A8C5EFW8</accession>
<dbReference type="AlphaFoldDB" id="A0A8C5EFW8"/>
<sequence length="496" mass="56489">MDEKGKTFQTPSKEELFLNWRNANNVWQGTRPTRTTIERRRNKNKTTLTTDENTQKRTSMGWVLLGPLVNKVLTKEKSVDNCQRAVTHLTKICCPHELLQSFYQLIDDIDPGAISDTIVILLPHLQTVLYRLDEGRADAVGRILLGVQTQMSRLPVPFTSEQEDEDEHGLCRCCTALIIFITPLVGELKRRHAGTTSIRLALTKTFCMRSLREPLLDAALDEGRASPLWIFSVEIMVHLFTFYSLNIPQTTIVLFPFTEGSPCGLRVTISAPPPQETPPDGQQPGYEGVLSIVKFSLSTCCVSSPEFVLQCNMEHVTQLLSRYAQHLRSASETSHAHVIVFCWQQKGIPPAQRTSKTPHCVITIVFRCMFQSSNHAGIQSFIVKNIRTQVERDDFLFLFSLVLSLPQGVHTDLLHNMDTIMESLNLVRFVLIRDSELRSRLCSVRDKYLHMLDICINMSRAYYTVQIKELKEDYKVKAKSKYLSTMFIHPPPPPTR</sequence>
<dbReference type="InterPro" id="IPR019516">
    <property type="entry name" value="Glomulin/ALF4"/>
</dbReference>
<name>A0A8C5EFW8_GOUWI</name>
<organism evidence="1 2">
    <name type="scientific">Gouania willdenowi</name>
    <name type="common">Blunt-snouted clingfish</name>
    <name type="synonym">Lepadogaster willdenowi</name>
    <dbReference type="NCBI Taxonomy" id="441366"/>
    <lineage>
        <taxon>Eukaryota</taxon>
        <taxon>Metazoa</taxon>
        <taxon>Chordata</taxon>
        <taxon>Craniata</taxon>
        <taxon>Vertebrata</taxon>
        <taxon>Euteleostomi</taxon>
        <taxon>Actinopterygii</taxon>
        <taxon>Neopterygii</taxon>
        <taxon>Teleostei</taxon>
        <taxon>Neoteleostei</taxon>
        <taxon>Acanthomorphata</taxon>
        <taxon>Ovalentaria</taxon>
        <taxon>Blenniimorphae</taxon>
        <taxon>Blenniiformes</taxon>
        <taxon>Gobiesocoidei</taxon>
        <taxon>Gobiesocidae</taxon>
        <taxon>Gobiesocinae</taxon>
        <taxon>Gouania</taxon>
    </lineage>
</organism>
<reference evidence="1" key="3">
    <citation type="submission" date="2025-09" db="UniProtKB">
        <authorList>
            <consortium name="Ensembl"/>
        </authorList>
    </citation>
    <scope>IDENTIFICATION</scope>
</reference>
<evidence type="ECO:0000313" key="1">
    <source>
        <dbReference type="Ensembl" id="ENSGWIP00000016788.1"/>
    </source>
</evidence>
<dbReference type="Proteomes" id="UP000694680">
    <property type="component" value="Chromosome 4"/>
</dbReference>
<evidence type="ECO:0000313" key="2">
    <source>
        <dbReference type="Proteomes" id="UP000694680"/>
    </source>
</evidence>
<dbReference type="Ensembl" id="ENSGWIT00000018541.1">
    <property type="protein sequence ID" value="ENSGWIP00000016788.1"/>
    <property type="gene ID" value="ENSGWIG00000009397.1"/>
</dbReference>
<protein>
    <submittedName>
        <fullName evidence="1">Glomulin, FKBP associated protein b</fullName>
    </submittedName>
</protein>
<keyword evidence="2" id="KW-1185">Reference proteome</keyword>
<dbReference type="PANTHER" id="PTHR15430:SF1">
    <property type="entry name" value="GLOMULIN"/>
    <property type="match status" value="1"/>
</dbReference>
<dbReference type="GO" id="GO:0005737">
    <property type="term" value="C:cytoplasm"/>
    <property type="evidence" value="ECO:0007669"/>
    <property type="project" value="TreeGrafter"/>
</dbReference>
<dbReference type="PANTHER" id="PTHR15430">
    <property type="entry name" value="GLOMULIN"/>
    <property type="match status" value="1"/>
</dbReference>
<proteinExistence type="predicted"/>
<reference evidence="1" key="1">
    <citation type="submission" date="2020-06" db="EMBL/GenBank/DDBJ databases">
        <authorList>
            <consortium name="Wellcome Sanger Institute Data Sharing"/>
        </authorList>
    </citation>
    <scope>NUCLEOTIDE SEQUENCE [LARGE SCALE GENOMIC DNA]</scope>
</reference>
<dbReference type="GO" id="GO:0055105">
    <property type="term" value="F:ubiquitin-protein transferase inhibitor activity"/>
    <property type="evidence" value="ECO:0007669"/>
    <property type="project" value="TreeGrafter"/>
</dbReference>